<organism evidence="9 10">
    <name type="scientific">Roseivivax halotolerans</name>
    <dbReference type="NCBI Taxonomy" id="93684"/>
    <lineage>
        <taxon>Bacteria</taxon>
        <taxon>Pseudomonadati</taxon>
        <taxon>Pseudomonadota</taxon>
        <taxon>Alphaproteobacteria</taxon>
        <taxon>Rhodobacterales</taxon>
        <taxon>Roseobacteraceae</taxon>
        <taxon>Roseivivax</taxon>
    </lineage>
</organism>
<name>A0A1I5WGV3_9RHOB</name>
<keyword evidence="5 7" id="KW-1133">Transmembrane helix</keyword>
<keyword evidence="4 7" id="KW-0812">Transmembrane</keyword>
<evidence type="ECO:0000256" key="7">
    <source>
        <dbReference type="SAM" id="Phobius"/>
    </source>
</evidence>
<comment type="subcellular location">
    <subcellularLocation>
        <location evidence="1">Cell membrane</location>
        <topology evidence="1">Multi-pass membrane protein</topology>
    </subcellularLocation>
</comment>
<dbReference type="InterPro" id="IPR023090">
    <property type="entry name" value="UPF0702_alpha/beta_dom_sf"/>
</dbReference>
<reference evidence="10" key="1">
    <citation type="submission" date="2016-10" db="EMBL/GenBank/DDBJ databases">
        <authorList>
            <person name="Varghese N."/>
            <person name="Submissions S."/>
        </authorList>
    </citation>
    <scope>NUCLEOTIDE SEQUENCE [LARGE SCALE GENOMIC DNA]</scope>
    <source>
        <strain evidence="10">JCM 10271</strain>
    </source>
</reference>
<gene>
    <name evidence="9" type="ORF">SAMN05421853_102340</name>
</gene>
<dbReference type="Gene3D" id="3.30.240.20">
    <property type="entry name" value="bsu07140 like domains"/>
    <property type="match status" value="1"/>
</dbReference>
<dbReference type="Proteomes" id="UP000243106">
    <property type="component" value="Unassembled WGS sequence"/>
</dbReference>
<evidence type="ECO:0000313" key="10">
    <source>
        <dbReference type="Proteomes" id="UP000243106"/>
    </source>
</evidence>
<dbReference type="STRING" id="93684.SAMN05421853_102340"/>
<protein>
    <recommendedName>
        <fullName evidence="8">YetF C-terminal domain-containing protein</fullName>
    </recommendedName>
</protein>
<dbReference type="RefSeq" id="WP_093009600.1">
    <property type="nucleotide sequence ID" value="NZ_FOXV01000002.1"/>
</dbReference>
<accession>A0A1I5WGV3</accession>
<dbReference type="GO" id="GO:0005886">
    <property type="term" value="C:plasma membrane"/>
    <property type="evidence" value="ECO:0007669"/>
    <property type="project" value="UniProtKB-SubCell"/>
</dbReference>
<dbReference type="AlphaFoldDB" id="A0A1I5WGV3"/>
<evidence type="ECO:0000256" key="3">
    <source>
        <dbReference type="ARBA" id="ARBA00022475"/>
    </source>
</evidence>
<dbReference type="Pfam" id="PF04239">
    <property type="entry name" value="DUF421"/>
    <property type="match status" value="1"/>
</dbReference>
<dbReference type="EMBL" id="FOXV01000002">
    <property type="protein sequence ID" value="SFQ18920.1"/>
    <property type="molecule type" value="Genomic_DNA"/>
</dbReference>
<evidence type="ECO:0000256" key="1">
    <source>
        <dbReference type="ARBA" id="ARBA00004651"/>
    </source>
</evidence>
<dbReference type="PANTHER" id="PTHR34582">
    <property type="entry name" value="UPF0702 TRANSMEMBRANE PROTEIN YCAP"/>
    <property type="match status" value="1"/>
</dbReference>
<evidence type="ECO:0000256" key="6">
    <source>
        <dbReference type="ARBA" id="ARBA00023136"/>
    </source>
</evidence>
<dbReference type="InterPro" id="IPR007353">
    <property type="entry name" value="DUF421"/>
</dbReference>
<proteinExistence type="inferred from homology"/>
<evidence type="ECO:0000256" key="4">
    <source>
        <dbReference type="ARBA" id="ARBA00022692"/>
    </source>
</evidence>
<evidence type="ECO:0000256" key="2">
    <source>
        <dbReference type="ARBA" id="ARBA00006448"/>
    </source>
</evidence>
<feature type="domain" description="YetF C-terminal" evidence="8">
    <location>
        <begin position="81"/>
        <end position="151"/>
    </location>
</feature>
<dbReference type="PANTHER" id="PTHR34582:SF6">
    <property type="entry name" value="UPF0702 TRANSMEMBRANE PROTEIN YCAP"/>
    <property type="match status" value="1"/>
</dbReference>
<evidence type="ECO:0000313" key="9">
    <source>
        <dbReference type="EMBL" id="SFQ18920.1"/>
    </source>
</evidence>
<feature type="transmembrane region" description="Helical" evidence="7">
    <location>
        <begin position="6"/>
        <end position="25"/>
    </location>
</feature>
<keyword evidence="6 7" id="KW-0472">Membrane</keyword>
<feature type="transmembrane region" description="Helical" evidence="7">
    <location>
        <begin position="32"/>
        <end position="52"/>
    </location>
</feature>
<sequence>MEFLDMLIKVVAIMATIILLTRILGLRSFSKMSAFDFAVTVAIGSVLASVLTTPDQNFWIGIGAIAALYAWKMAMAPLRTRFDWVRRLVDTTPLLVMRDGEVLWDNMKAAHMTHDDLLAKLRQANVHHMAEVRAVIVESTGVVSVMSGPDHAEIDDYLLQDIRTEGKRGRLAGTH</sequence>
<evidence type="ECO:0000256" key="5">
    <source>
        <dbReference type="ARBA" id="ARBA00022989"/>
    </source>
</evidence>
<comment type="similarity">
    <text evidence="2">Belongs to the UPF0702 family.</text>
</comment>
<keyword evidence="10" id="KW-1185">Reference proteome</keyword>
<feature type="transmembrane region" description="Helical" evidence="7">
    <location>
        <begin position="58"/>
        <end position="78"/>
    </location>
</feature>
<keyword evidence="3" id="KW-1003">Cell membrane</keyword>
<evidence type="ECO:0000259" key="8">
    <source>
        <dbReference type="Pfam" id="PF04239"/>
    </source>
</evidence>